<dbReference type="EMBL" id="JAXCGZ010020987">
    <property type="protein sequence ID" value="KAK7062990.1"/>
    <property type="molecule type" value="Genomic_DNA"/>
</dbReference>
<keyword evidence="3" id="KW-1185">Reference proteome</keyword>
<feature type="compositionally biased region" description="Gly residues" evidence="1">
    <location>
        <begin position="20"/>
        <end position="49"/>
    </location>
</feature>
<evidence type="ECO:0000313" key="2">
    <source>
        <dbReference type="EMBL" id="KAK7062990.1"/>
    </source>
</evidence>
<dbReference type="AlphaFoldDB" id="A0AAN8WMM0"/>
<dbReference type="Proteomes" id="UP001381693">
    <property type="component" value="Unassembled WGS sequence"/>
</dbReference>
<protein>
    <submittedName>
        <fullName evidence="2">Uncharacterized protein</fullName>
    </submittedName>
</protein>
<evidence type="ECO:0000256" key="1">
    <source>
        <dbReference type="SAM" id="MobiDB-lite"/>
    </source>
</evidence>
<feature type="region of interest" description="Disordered" evidence="1">
    <location>
        <begin position="13"/>
        <end position="52"/>
    </location>
</feature>
<proteinExistence type="predicted"/>
<comment type="caution">
    <text evidence="2">The sequence shown here is derived from an EMBL/GenBank/DDBJ whole genome shotgun (WGS) entry which is preliminary data.</text>
</comment>
<evidence type="ECO:0000313" key="3">
    <source>
        <dbReference type="Proteomes" id="UP001381693"/>
    </source>
</evidence>
<feature type="non-terminal residue" evidence="2">
    <location>
        <position position="1"/>
    </location>
</feature>
<reference evidence="2 3" key="1">
    <citation type="submission" date="2023-11" db="EMBL/GenBank/DDBJ databases">
        <title>Halocaridina rubra genome assembly.</title>
        <authorList>
            <person name="Smith C."/>
        </authorList>
    </citation>
    <scope>NUCLEOTIDE SEQUENCE [LARGE SCALE GENOMIC DNA]</scope>
    <source>
        <strain evidence="2">EP-1</strain>
        <tissue evidence="2">Whole</tissue>
    </source>
</reference>
<feature type="non-terminal residue" evidence="2">
    <location>
        <position position="276"/>
    </location>
</feature>
<name>A0AAN8WMM0_HALRR</name>
<accession>A0AAN8WMM0</accession>
<sequence length="276" mass="27333">EIAAMLENALPDSLMWQGDSQGGGGSGGGVNVNGMMEGTGGGGGPGGPGECTQQLTHLLQTKTPPQSMPVSNAMSGGGPHTMPSQGSMIVNALTNSKSPLGGAMQSPQNSNLTMSGVSTSNQQIGLSDSVNNMNTMPNSIASSMSGSSMSGSMPSMASSGAVSSMSLVNTNTSLGLSSMANSAGVAGGLNTVSNMNTMNSMNSMNKPQGVVTTMNMSAPLASQMNDGMPNGPLAGLNRPMVPGLRGQPPQALGAGPQGMGPRHPGMAPGQLGPRLQ</sequence>
<organism evidence="2 3">
    <name type="scientific">Halocaridina rubra</name>
    <name type="common">Hawaiian red shrimp</name>
    <dbReference type="NCBI Taxonomy" id="373956"/>
    <lineage>
        <taxon>Eukaryota</taxon>
        <taxon>Metazoa</taxon>
        <taxon>Ecdysozoa</taxon>
        <taxon>Arthropoda</taxon>
        <taxon>Crustacea</taxon>
        <taxon>Multicrustacea</taxon>
        <taxon>Malacostraca</taxon>
        <taxon>Eumalacostraca</taxon>
        <taxon>Eucarida</taxon>
        <taxon>Decapoda</taxon>
        <taxon>Pleocyemata</taxon>
        <taxon>Caridea</taxon>
        <taxon>Atyoidea</taxon>
        <taxon>Atyidae</taxon>
        <taxon>Halocaridina</taxon>
    </lineage>
</organism>
<gene>
    <name evidence="2" type="ORF">SK128_014672</name>
</gene>
<feature type="region of interest" description="Disordered" evidence="1">
    <location>
        <begin position="244"/>
        <end position="276"/>
    </location>
</feature>